<dbReference type="InterPro" id="IPR020904">
    <property type="entry name" value="Sc_DH/Rdtase_CS"/>
</dbReference>
<comment type="caution">
    <text evidence="4">The sequence shown here is derived from an EMBL/GenBank/DDBJ whole genome shotgun (WGS) entry which is preliminary data.</text>
</comment>
<dbReference type="PRINTS" id="PR00081">
    <property type="entry name" value="GDHRDH"/>
</dbReference>
<evidence type="ECO:0000256" key="2">
    <source>
        <dbReference type="ARBA" id="ARBA00023002"/>
    </source>
</evidence>
<dbReference type="Pfam" id="PF00106">
    <property type="entry name" value="adh_short"/>
    <property type="match status" value="1"/>
</dbReference>
<evidence type="ECO:0000313" key="5">
    <source>
        <dbReference type="Proteomes" id="UP001219956"/>
    </source>
</evidence>
<evidence type="ECO:0000313" key="4">
    <source>
        <dbReference type="EMBL" id="MDC7718930.1"/>
    </source>
</evidence>
<proteinExistence type="inferred from homology"/>
<dbReference type="InterPro" id="IPR036291">
    <property type="entry name" value="NAD(P)-bd_dom_sf"/>
</dbReference>
<dbReference type="PANTHER" id="PTHR44196">
    <property type="entry name" value="DEHYDROGENASE/REDUCTASE SDR FAMILY MEMBER 7B"/>
    <property type="match status" value="1"/>
</dbReference>
<dbReference type="PIRSF" id="PIRSF000126">
    <property type="entry name" value="11-beta-HSD1"/>
    <property type="match status" value="1"/>
</dbReference>
<keyword evidence="5" id="KW-1185">Reference proteome</keyword>
<reference evidence="4 5" key="1">
    <citation type="submission" date="2023-01" db="EMBL/GenBank/DDBJ databases">
        <title>Novel species of the genus Vogesella isolated from rivers.</title>
        <authorList>
            <person name="Lu H."/>
        </authorList>
    </citation>
    <scope>NUCLEOTIDE SEQUENCE [LARGE SCALE GENOMIC DNA]</scope>
    <source>
        <strain evidence="4 5">DC21W</strain>
    </source>
</reference>
<dbReference type="RefSeq" id="WP_272753136.1">
    <property type="nucleotide sequence ID" value="NZ_JAQQLF010000028.1"/>
</dbReference>
<gene>
    <name evidence="4" type="ORF">PQU95_17140</name>
</gene>
<dbReference type="SUPFAM" id="SSF51735">
    <property type="entry name" value="NAD(P)-binding Rossmann-fold domains"/>
    <property type="match status" value="1"/>
</dbReference>
<dbReference type="EMBL" id="JAQQLF010000028">
    <property type="protein sequence ID" value="MDC7718930.1"/>
    <property type="molecule type" value="Genomic_DNA"/>
</dbReference>
<evidence type="ECO:0000256" key="1">
    <source>
        <dbReference type="ARBA" id="ARBA00006484"/>
    </source>
</evidence>
<keyword evidence="2" id="KW-0560">Oxidoreductase</keyword>
<dbReference type="PANTHER" id="PTHR44196:SF2">
    <property type="entry name" value="SHORT-CHAIN DEHYDROGENASE-RELATED"/>
    <property type="match status" value="1"/>
</dbReference>
<comment type="similarity">
    <text evidence="1 3">Belongs to the short-chain dehydrogenases/reductases (SDR) family.</text>
</comment>
<dbReference type="PROSITE" id="PS00061">
    <property type="entry name" value="ADH_SHORT"/>
    <property type="match status" value="1"/>
</dbReference>
<name>A0ABT5J265_9NEIS</name>
<dbReference type="PRINTS" id="PR00080">
    <property type="entry name" value="SDRFAMILY"/>
</dbReference>
<sequence length="269" mass="28500">MTALPYSRMTALISGASSGIGRHFAEQLAARGCRLILTARRQSELQQLAAQLHSRYGSQVLVLPADLAQPGAVPDLCRRIAQAGWQVDLLVNNAGFGKWSHFQAQDAAVYQQMLMLNVLALTELCRHYLPAMRARGCGAVINVASTAAFQPLPYIAVYGASKTYVLHLSEALAAEYADSGVRVLGLCPGNTATAFADVAGADVSGMAASTPASVVASALQALDSGHHYRVPGAANYLLAQLPRWLTRRQATRLVARMFAGRVPALGEGA</sequence>
<accession>A0ABT5J265</accession>
<dbReference type="InterPro" id="IPR002347">
    <property type="entry name" value="SDR_fam"/>
</dbReference>
<dbReference type="Gene3D" id="3.40.50.720">
    <property type="entry name" value="NAD(P)-binding Rossmann-like Domain"/>
    <property type="match status" value="1"/>
</dbReference>
<evidence type="ECO:0000256" key="3">
    <source>
        <dbReference type="RuleBase" id="RU000363"/>
    </source>
</evidence>
<organism evidence="4 5">
    <name type="scientific">Vogesella aquatica</name>
    <dbReference type="NCBI Taxonomy" id="2984206"/>
    <lineage>
        <taxon>Bacteria</taxon>
        <taxon>Pseudomonadati</taxon>
        <taxon>Pseudomonadota</taxon>
        <taxon>Betaproteobacteria</taxon>
        <taxon>Neisseriales</taxon>
        <taxon>Chromobacteriaceae</taxon>
        <taxon>Vogesella</taxon>
    </lineage>
</organism>
<protein>
    <submittedName>
        <fullName evidence="4">SDR family oxidoreductase</fullName>
    </submittedName>
</protein>
<dbReference type="Proteomes" id="UP001219956">
    <property type="component" value="Unassembled WGS sequence"/>
</dbReference>